<dbReference type="Pfam" id="PF07980">
    <property type="entry name" value="SusD_RagB"/>
    <property type="match status" value="1"/>
</dbReference>
<dbReference type="EMBL" id="QPMM01000020">
    <property type="protein sequence ID" value="RFS18699.1"/>
    <property type="molecule type" value="Genomic_DNA"/>
</dbReference>
<reference evidence="9 10" key="1">
    <citation type="submission" date="2018-07" db="EMBL/GenBank/DDBJ databases">
        <title>Chitinophaga K2CV101002-2 sp. nov., isolated from a monsoon evergreen broad-leaved forest soil.</title>
        <authorList>
            <person name="Lv Y."/>
        </authorList>
    </citation>
    <scope>NUCLEOTIDE SEQUENCE [LARGE SCALE GENOMIC DNA]</scope>
    <source>
        <strain evidence="9 10">GDMCC 1.1288</strain>
    </source>
</reference>
<gene>
    <name evidence="9" type="ORF">DVR12_27015</name>
</gene>
<feature type="chain" id="PRO_5017765606" evidence="6">
    <location>
        <begin position="19"/>
        <end position="547"/>
    </location>
</feature>
<keyword evidence="4" id="KW-0472">Membrane</keyword>
<dbReference type="OrthoDB" id="9783641at2"/>
<name>A0A3E1Y1Y5_9BACT</name>
<dbReference type="SUPFAM" id="SSF48452">
    <property type="entry name" value="TPR-like"/>
    <property type="match status" value="1"/>
</dbReference>
<keyword evidence="10" id="KW-1185">Reference proteome</keyword>
<evidence type="ECO:0000313" key="9">
    <source>
        <dbReference type="EMBL" id="RFS18699.1"/>
    </source>
</evidence>
<comment type="subcellular location">
    <subcellularLocation>
        <location evidence="1">Cell outer membrane</location>
    </subcellularLocation>
</comment>
<evidence type="ECO:0000256" key="4">
    <source>
        <dbReference type="ARBA" id="ARBA00023136"/>
    </source>
</evidence>
<organism evidence="9 10">
    <name type="scientific">Chitinophaga silvatica</name>
    <dbReference type="NCBI Taxonomy" id="2282649"/>
    <lineage>
        <taxon>Bacteria</taxon>
        <taxon>Pseudomonadati</taxon>
        <taxon>Bacteroidota</taxon>
        <taxon>Chitinophagia</taxon>
        <taxon>Chitinophagales</taxon>
        <taxon>Chitinophagaceae</taxon>
        <taxon>Chitinophaga</taxon>
    </lineage>
</organism>
<keyword evidence="3 6" id="KW-0732">Signal</keyword>
<dbReference type="GO" id="GO:0009279">
    <property type="term" value="C:cell outer membrane"/>
    <property type="evidence" value="ECO:0007669"/>
    <property type="project" value="UniProtKB-SubCell"/>
</dbReference>
<dbReference type="AlphaFoldDB" id="A0A3E1Y1Y5"/>
<evidence type="ECO:0000256" key="2">
    <source>
        <dbReference type="ARBA" id="ARBA00006275"/>
    </source>
</evidence>
<accession>A0A3E1Y1Y5</accession>
<evidence type="ECO:0000256" key="1">
    <source>
        <dbReference type="ARBA" id="ARBA00004442"/>
    </source>
</evidence>
<evidence type="ECO:0000313" key="10">
    <source>
        <dbReference type="Proteomes" id="UP000260644"/>
    </source>
</evidence>
<evidence type="ECO:0000259" key="8">
    <source>
        <dbReference type="Pfam" id="PF14322"/>
    </source>
</evidence>
<proteinExistence type="inferred from homology"/>
<dbReference type="InterPro" id="IPR011990">
    <property type="entry name" value="TPR-like_helical_dom_sf"/>
</dbReference>
<evidence type="ECO:0000256" key="6">
    <source>
        <dbReference type="SAM" id="SignalP"/>
    </source>
</evidence>
<comment type="similarity">
    <text evidence="2">Belongs to the SusD family.</text>
</comment>
<dbReference type="Gene3D" id="1.25.40.390">
    <property type="match status" value="1"/>
</dbReference>
<protein>
    <submittedName>
        <fullName evidence="9">RagB/SusD family nutrient uptake outer membrane protein</fullName>
    </submittedName>
</protein>
<dbReference type="InterPro" id="IPR012944">
    <property type="entry name" value="SusD_RagB_dom"/>
</dbReference>
<feature type="domain" description="RagB/SusD" evidence="7">
    <location>
        <begin position="262"/>
        <end position="513"/>
    </location>
</feature>
<comment type="caution">
    <text evidence="9">The sequence shown here is derived from an EMBL/GenBank/DDBJ whole genome shotgun (WGS) entry which is preliminary data.</text>
</comment>
<dbReference type="InterPro" id="IPR033985">
    <property type="entry name" value="SusD-like_N"/>
</dbReference>
<dbReference type="Pfam" id="PF14322">
    <property type="entry name" value="SusD-like_3"/>
    <property type="match status" value="1"/>
</dbReference>
<dbReference type="PROSITE" id="PS51257">
    <property type="entry name" value="PROKAR_LIPOPROTEIN"/>
    <property type="match status" value="1"/>
</dbReference>
<feature type="domain" description="SusD-like N-terminal" evidence="8">
    <location>
        <begin position="35"/>
        <end position="238"/>
    </location>
</feature>
<feature type="signal peptide" evidence="6">
    <location>
        <begin position="1"/>
        <end position="18"/>
    </location>
</feature>
<evidence type="ECO:0000259" key="7">
    <source>
        <dbReference type="Pfam" id="PF07980"/>
    </source>
</evidence>
<keyword evidence="5" id="KW-0998">Cell outer membrane</keyword>
<dbReference type="Proteomes" id="UP000260644">
    <property type="component" value="Unassembled WGS sequence"/>
</dbReference>
<evidence type="ECO:0000256" key="5">
    <source>
        <dbReference type="ARBA" id="ARBA00023237"/>
    </source>
</evidence>
<dbReference type="RefSeq" id="WP_116978936.1">
    <property type="nucleotide sequence ID" value="NZ_QPMM01000020.1"/>
</dbReference>
<evidence type="ECO:0000256" key="3">
    <source>
        <dbReference type="ARBA" id="ARBA00022729"/>
    </source>
</evidence>
<sequence length="547" mass="62313">MKKSFQYIKQKRSGIVLAGLLGCAASIGMSGCTNLDEQVYSSVTKESFFNSKEEVIANYIRPYSHIVGSYQYRIWHLNTLTTDEAAMPYRDGNAPADGGDQIVSMHWHTWTPDDSEIKNTWDAIYRGVGLTNSTLENMESVNFQKLNVGLDKDMVLAEMHCYRAWYYWLLMDMWGNIPISEKVGEPLYPETKSRKEVFEYIEKEVVNNMDKLLDKGAPNTYGHMIKPAAWALLAKLYLNAQVYSGTLTASGLQPGQARWDDCITYCDKVINYSGGGGYQLDANWNDPFKIKNEVSKENIFVVVYDTTYATEMRWNYKVLHQEHQKTYGFTWTPQNRMMTHNNFFSLFGATDKRREQWLVGPQFAADGVTPLKCLSGAQKGKPLVLDPYFVNAPGDTATMITAKEFHGARNVKYELQKGSKISQMSNDAPVYRLSDIMLMKAEAIMRKNGGQATQEAVNLVNAVRKRDFAPGDPKAEYTVGTLTLNELLNERGREFAWEGWRRNDLIRFGKFTDPGWDKKQSEPWRIVFPIPNNTLSVNPNLKQNPGY</sequence>